<dbReference type="Gene3D" id="1.10.1740.10">
    <property type="match status" value="1"/>
</dbReference>
<dbReference type="PANTHER" id="PTHR43133:SF60">
    <property type="entry name" value="RNA POLYMERASE SIGMA FACTOR SIGV"/>
    <property type="match status" value="1"/>
</dbReference>
<keyword evidence="3" id="KW-0731">Sigma factor</keyword>
<dbReference type="PANTHER" id="PTHR43133">
    <property type="entry name" value="RNA POLYMERASE ECF-TYPE SIGMA FACTO"/>
    <property type="match status" value="1"/>
</dbReference>
<gene>
    <name evidence="7" type="ORF">J2S15_001743</name>
</gene>
<evidence type="ECO:0000256" key="4">
    <source>
        <dbReference type="ARBA" id="ARBA00023163"/>
    </source>
</evidence>
<dbReference type="Pfam" id="PF08281">
    <property type="entry name" value="Sigma70_r4_2"/>
    <property type="match status" value="1"/>
</dbReference>
<dbReference type="InterPro" id="IPR036388">
    <property type="entry name" value="WH-like_DNA-bd_sf"/>
</dbReference>
<dbReference type="InterPro" id="IPR039425">
    <property type="entry name" value="RNA_pol_sigma-70-like"/>
</dbReference>
<comment type="caution">
    <text evidence="7">The sequence shown here is derived from an EMBL/GenBank/DDBJ whole genome shotgun (WGS) entry which is preliminary data.</text>
</comment>
<protein>
    <submittedName>
        <fullName evidence="7">RNA polymerase sigma factor (Sigma-70 family)</fullName>
    </submittedName>
</protein>
<accession>A0ABU0E2P5</accession>
<dbReference type="InterPro" id="IPR013325">
    <property type="entry name" value="RNA_pol_sigma_r2"/>
</dbReference>
<evidence type="ECO:0000313" key="8">
    <source>
        <dbReference type="Proteomes" id="UP001230220"/>
    </source>
</evidence>
<dbReference type="InterPro" id="IPR013249">
    <property type="entry name" value="RNA_pol_sigma70_r4_t2"/>
</dbReference>
<evidence type="ECO:0000256" key="2">
    <source>
        <dbReference type="ARBA" id="ARBA00023015"/>
    </source>
</evidence>
<dbReference type="Gene3D" id="1.10.10.10">
    <property type="entry name" value="Winged helix-like DNA-binding domain superfamily/Winged helix DNA-binding domain"/>
    <property type="match status" value="1"/>
</dbReference>
<dbReference type="Proteomes" id="UP001230220">
    <property type="component" value="Unassembled WGS sequence"/>
</dbReference>
<comment type="similarity">
    <text evidence="1">Belongs to the sigma-70 factor family. ECF subfamily.</text>
</comment>
<proteinExistence type="inferred from homology"/>
<evidence type="ECO:0000259" key="6">
    <source>
        <dbReference type="Pfam" id="PF08281"/>
    </source>
</evidence>
<keyword evidence="2" id="KW-0805">Transcription regulation</keyword>
<sequence>MENSKIESKYIESFMNGDISAFEEIFNFYKDSIYYLAILYVKNAADAEEIVQSTFITVYRKIGGLKSVDSFHFWIYKIACRHAISVYNKNKKSNTVQFEDTFGVENIVTEQEIPNEMASNLELVEYVKKIVQGLPPKMTIVAQLRYFEQLSVIEIAEILDVPVGTVKSRLMRVRTYLKPKMKAKGFTPETYLSVSASPLLFGVFQSLIKESAPMMNAGEIVRLAGTAAGGISAQLIAKFVGIALLGGALSTGAYHLMSEETKYIEQISYNDQLTKNNLEVEMLLSSDSNPDIIEVTKNNQVLDVQVDGNTVTFIVEENGEYNINVDDDRAIVKINNIDKKNPILSEVAYSDNTLSYTISDDLSGIDYEKSYLEDMDGNQYRLNSDNTVQGEFIKDLYMHLYDTVGNYGKYEINISK</sequence>
<dbReference type="EMBL" id="JAUSUR010000003">
    <property type="protein sequence ID" value="MDQ0360996.1"/>
    <property type="molecule type" value="Genomic_DNA"/>
</dbReference>
<dbReference type="SUPFAM" id="SSF88659">
    <property type="entry name" value="Sigma3 and sigma4 domains of RNA polymerase sigma factors"/>
    <property type="match status" value="1"/>
</dbReference>
<feature type="domain" description="RNA polymerase sigma factor 70 region 4 type 2" evidence="6">
    <location>
        <begin position="127"/>
        <end position="175"/>
    </location>
</feature>
<dbReference type="CDD" id="cd06171">
    <property type="entry name" value="Sigma70_r4"/>
    <property type="match status" value="1"/>
</dbReference>
<keyword evidence="8" id="KW-1185">Reference proteome</keyword>
<evidence type="ECO:0000256" key="1">
    <source>
        <dbReference type="ARBA" id="ARBA00010641"/>
    </source>
</evidence>
<dbReference type="InterPro" id="IPR007627">
    <property type="entry name" value="RNA_pol_sigma70_r2"/>
</dbReference>
<dbReference type="SUPFAM" id="SSF88946">
    <property type="entry name" value="Sigma2 domain of RNA polymerase sigma factors"/>
    <property type="match status" value="1"/>
</dbReference>
<dbReference type="InterPro" id="IPR014284">
    <property type="entry name" value="RNA_pol_sigma-70_dom"/>
</dbReference>
<organism evidence="7 8">
    <name type="scientific">Breznakia pachnodae</name>
    <dbReference type="NCBI Taxonomy" id="265178"/>
    <lineage>
        <taxon>Bacteria</taxon>
        <taxon>Bacillati</taxon>
        <taxon>Bacillota</taxon>
        <taxon>Erysipelotrichia</taxon>
        <taxon>Erysipelotrichales</taxon>
        <taxon>Erysipelotrichaceae</taxon>
        <taxon>Breznakia</taxon>
    </lineage>
</organism>
<name>A0ABU0E2P5_9FIRM</name>
<reference evidence="7 8" key="1">
    <citation type="submission" date="2023-07" db="EMBL/GenBank/DDBJ databases">
        <title>Genomic Encyclopedia of Type Strains, Phase IV (KMG-IV): sequencing the most valuable type-strain genomes for metagenomic binning, comparative biology and taxonomic classification.</title>
        <authorList>
            <person name="Goeker M."/>
        </authorList>
    </citation>
    <scope>NUCLEOTIDE SEQUENCE [LARGE SCALE GENOMIC DNA]</scope>
    <source>
        <strain evidence="7 8">DSM 16784</strain>
    </source>
</reference>
<feature type="domain" description="RNA polymerase sigma-70 region 2" evidence="5">
    <location>
        <begin position="29"/>
        <end position="91"/>
    </location>
</feature>
<dbReference type="InterPro" id="IPR013324">
    <property type="entry name" value="RNA_pol_sigma_r3/r4-like"/>
</dbReference>
<dbReference type="RefSeq" id="WP_307407341.1">
    <property type="nucleotide sequence ID" value="NZ_JAUSUR010000003.1"/>
</dbReference>
<dbReference type="NCBIfam" id="TIGR02937">
    <property type="entry name" value="sigma70-ECF"/>
    <property type="match status" value="1"/>
</dbReference>
<dbReference type="Pfam" id="PF04542">
    <property type="entry name" value="Sigma70_r2"/>
    <property type="match status" value="1"/>
</dbReference>
<evidence type="ECO:0000259" key="5">
    <source>
        <dbReference type="Pfam" id="PF04542"/>
    </source>
</evidence>
<evidence type="ECO:0000313" key="7">
    <source>
        <dbReference type="EMBL" id="MDQ0360996.1"/>
    </source>
</evidence>
<keyword evidence="4" id="KW-0804">Transcription</keyword>
<evidence type="ECO:0000256" key="3">
    <source>
        <dbReference type="ARBA" id="ARBA00023082"/>
    </source>
</evidence>